<reference evidence="2" key="1">
    <citation type="journal article" date="2022" name="Mol. Ecol. Resour.">
        <title>The genomes of chicory, endive, great burdock and yacon provide insights into Asteraceae palaeo-polyploidization history and plant inulin production.</title>
        <authorList>
            <person name="Fan W."/>
            <person name="Wang S."/>
            <person name="Wang H."/>
            <person name="Wang A."/>
            <person name="Jiang F."/>
            <person name="Liu H."/>
            <person name="Zhao H."/>
            <person name="Xu D."/>
            <person name="Zhang Y."/>
        </authorList>
    </citation>
    <scope>NUCLEOTIDE SEQUENCE [LARGE SCALE GENOMIC DNA]</scope>
    <source>
        <strain evidence="2">cv. Yunnan</strain>
    </source>
</reference>
<dbReference type="EMBL" id="CM042021">
    <property type="protein sequence ID" value="KAI3819463.1"/>
    <property type="molecule type" value="Genomic_DNA"/>
</dbReference>
<protein>
    <submittedName>
        <fullName evidence="1">Uncharacterized protein</fullName>
    </submittedName>
</protein>
<organism evidence="1 2">
    <name type="scientific">Smallanthus sonchifolius</name>
    <dbReference type="NCBI Taxonomy" id="185202"/>
    <lineage>
        <taxon>Eukaryota</taxon>
        <taxon>Viridiplantae</taxon>
        <taxon>Streptophyta</taxon>
        <taxon>Embryophyta</taxon>
        <taxon>Tracheophyta</taxon>
        <taxon>Spermatophyta</taxon>
        <taxon>Magnoliopsida</taxon>
        <taxon>eudicotyledons</taxon>
        <taxon>Gunneridae</taxon>
        <taxon>Pentapetalae</taxon>
        <taxon>asterids</taxon>
        <taxon>campanulids</taxon>
        <taxon>Asterales</taxon>
        <taxon>Asteraceae</taxon>
        <taxon>Asteroideae</taxon>
        <taxon>Heliantheae alliance</taxon>
        <taxon>Millerieae</taxon>
        <taxon>Smallanthus</taxon>
    </lineage>
</organism>
<evidence type="ECO:0000313" key="1">
    <source>
        <dbReference type="EMBL" id="KAI3819463.1"/>
    </source>
</evidence>
<sequence length="117" mass="13137">MFTNKQRFVQQNQGASRSGQSPGSSRLELMLKAYIIKNDERMSRVKADLNQSKETLRELTEKVNLLAQLLSEKPSGRFFSNCKAQVKAVTTISGKTTQDPIIERMIHEEGVGTTYGD</sequence>
<gene>
    <name evidence="1" type="ORF">L1987_13301</name>
</gene>
<accession>A0ACB9JHP6</accession>
<name>A0ACB9JHP6_9ASTR</name>
<reference evidence="1 2" key="2">
    <citation type="journal article" date="2022" name="Mol. Ecol. Resour.">
        <title>The genomes of chicory, endive, great burdock and yacon provide insights into Asteraceae paleo-polyploidization history and plant inulin production.</title>
        <authorList>
            <person name="Fan W."/>
            <person name="Wang S."/>
            <person name="Wang H."/>
            <person name="Wang A."/>
            <person name="Jiang F."/>
            <person name="Liu H."/>
            <person name="Zhao H."/>
            <person name="Xu D."/>
            <person name="Zhang Y."/>
        </authorList>
    </citation>
    <scope>NUCLEOTIDE SEQUENCE [LARGE SCALE GENOMIC DNA]</scope>
    <source>
        <strain evidence="2">cv. Yunnan</strain>
        <tissue evidence="1">Leaves</tissue>
    </source>
</reference>
<dbReference type="Proteomes" id="UP001056120">
    <property type="component" value="Linkage Group LG04"/>
</dbReference>
<evidence type="ECO:0000313" key="2">
    <source>
        <dbReference type="Proteomes" id="UP001056120"/>
    </source>
</evidence>
<comment type="caution">
    <text evidence="1">The sequence shown here is derived from an EMBL/GenBank/DDBJ whole genome shotgun (WGS) entry which is preliminary data.</text>
</comment>
<keyword evidence="2" id="KW-1185">Reference proteome</keyword>
<proteinExistence type="predicted"/>